<name>A0A1W0WUK5_HYPEX</name>
<comment type="caution">
    <text evidence="2">The sequence shown here is derived from an EMBL/GenBank/DDBJ whole genome shotgun (WGS) entry which is preliminary data.</text>
</comment>
<accession>A0A1W0WUK5</accession>
<dbReference type="AlphaFoldDB" id="A0A1W0WUK5"/>
<reference evidence="3" key="1">
    <citation type="submission" date="2017-01" db="EMBL/GenBank/DDBJ databases">
        <title>Comparative genomics of anhydrobiosis in the tardigrade Hypsibius dujardini.</title>
        <authorList>
            <person name="Yoshida Y."/>
            <person name="Koutsovoulos G."/>
            <person name="Laetsch D."/>
            <person name="Stevens L."/>
            <person name="Kumar S."/>
            <person name="Horikawa D."/>
            <person name="Ishino K."/>
            <person name="Komine S."/>
            <person name="Tomita M."/>
            <person name="Blaxter M."/>
            <person name="Arakawa K."/>
        </authorList>
    </citation>
    <scope>NUCLEOTIDE SEQUENCE [LARGE SCALE GENOMIC DNA]</scope>
    <source>
        <strain evidence="3">Z151</strain>
    </source>
</reference>
<proteinExistence type="predicted"/>
<dbReference type="EMBL" id="MTYJ01000045">
    <property type="protein sequence ID" value="OQV18882.1"/>
    <property type="molecule type" value="Genomic_DNA"/>
</dbReference>
<evidence type="ECO:0000313" key="2">
    <source>
        <dbReference type="EMBL" id="OQV18882.1"/>
    </source>
</evidence>
<gene>
    <name evidence="2" type="ORF">BV898_07135</name>
</gene>
<sequence>MHKIVLVLILSIITFYSAGLVEALQNDNKAIAGHVNGQPMKSSSGLHKVLVPQPGTAVAAAEKRKVQQASPVKKATISTSGAHGVISLKHIFTCENQCSCPNQRKKGLGCACPLEGIECFGQFICRNKKCSNRLTG</sequence>
<protein>
    <submittedName>
        <fullName evidence="2">Uncharacterized protein</fullName>
    </submittedName>
</protein>
<organism evidence="2 3">
    <name type="scientific">Hypsibius exemplaris</name>
    <name type="common">Freshwater tardigrade</name>
    <dbReference type="NCBI Taxonomy" id="2072580"/>
    <lineage>
        <taxon>Eukaryota</taxon>
        <taxon>Metazoa</taxon>
        <taxon>Ecdysozoa</taxon>
        <taxon>Tardigrada</taxon>
        <taxon>Eutardigrada</taxon>
        <taxon>Parachela</taxon>
        <taxon>Hypsibioidea</taxon>
        <taxon>Hypsibiidae</taxon>
        <taxon>Hypsibius</taxon>
    </lineage>
</organism>
<feature type="signal peptide" evidence="1">
    <location>
        <begin position="1"/>
        <end position="23"/>
    </location>
</feature>
<feature type="chain" id="PRO_5013094085" evidence="1">
    <location>
        <begin position="24"/>
        <end position="136"/>
    </location>
</feature>
<evidence type="ECO:0000256" key="1">
    <source>
        <dbReference type="SAM" id="SignalP"/>
    </source>
</evidence>
<dbReference type="Proteomes" id="UP000192578">
    <property type="component" value="Unassembled WGS sequence"/>
</dbReference>
<keyword evidence="3" id="KW-1185">Reference proteome</keyword>
<keyword evidence="1" id="KW-0732">Signal</keyword>
<evidence type="ECO:0000313" key="3">
    <source>
        <dbReference type="Proteomes" id="UP000192578"/>
    </source>
</evidence>